<dbReference type="InterPro" id="IPR029044">
    <property type="entry name" value="Nucleotide-diphossugar_trans"/>
</dbReference>
<feature type="domain" description="Glycosyltransferase 2-like" evidence="1">
    <location>
        <begin position="572"/>
        <end position="698"/>
    </location>
</feature>
<keyword evidence="4" id="KW-1185">Reference proteome</keyword>
<evidence type="ECO:0000313" key="4">
    <source>
        <dbReference type="Proteomes" id="UP000011728"/>
    </source>
</evidence>
<evidence type="ECO:0000313" key="3">
    <source>
        <dbReference type="EMBL" id="AGF59169.1"/>
    </source>
</evidence>
<dbReference type="Pfam" id="PF00535">
    <property type="entry name" value="Glycos_transf_2"/>
    <property type="match status" value="2"/>
</dbReference>
<dbReference type="EMBL" id="CP004121">
    <property type="protein sequence ID" value="AGF59169.1"/>
    <property type="molecule type" value="Genomic_DNA"/>
</dbReference>
<dbReference type="InterPro" id="IPR029063">
    <property type="entry name" value="SAM-dependent_MTases_sf"/>
</dbReference>
<dbReference type="eggNOG" id="COG2226">
    <property type="taxonomic scope" value="Bacteria"/>
</dbReference>
<dbReference type="GO" id="GO:0016757">
    <property type="term" value="F:glycosyltransferase activity"/>
    <property type="evidence" value="ECO:0007669"/>
    <property type="project" value="UniProtKB-KW"/>
</dbReference>
<dbReference type="Proteomes" id="UP000011728">
    <property type="component" value="Chromosome"/>
</dbReference>
<dbReference type="Gene3D" id="3.40.50.150">
    <property type="entry name" value="Vaccinia Virus protein VP39"/>
    <property type="match status" value="1"/>
</dbReference>
<dbReference type="PATRIC" id="fig|931276.5.peg.5479"/>
<dbReference type="PANTHER" id="PTHR43179">
    <property type="entry name" value="RHAMNOSYLTRANSFERASE WBBL"/>
    <property type="match status" value="1"/>
</dbReference>
<dbReference type="SUPFAM" id="SSF53335">
    <property type="entry name" value="S-adenosyl-L-methionine-dependent methyltransferases"/>
    <property type="match status" value="1"/>
</dbReference>
<reference evidence="3 4" key="1">
    <citation type="submission" date="2013-02" db="EMBL/GenBank/DDBJ databases">
        <title>Genome sequence of Clostridium saccharoperbutylacetonicum N1-4(HMT).</title>
        <authorList>
            <person name="Poehlein A."/>
            <person name="Daniel R."/>
        </authorList>
    </citation>
    <scope>NUCLEOTIDE SEQUENCE [LARGE SCALE GENOMIC DNA]</scope>
    <source>
        <strain evidence="4">N1-4(HMT)</strain>
    </source>
</reference>
<sequence>MVIPFDQYQRYNNTKKIIESVRRNKVVKFNILEVGANEHQLLEKFLPNDNITYLDIELPERLLNNPKYILGDATDMSFNDSQYDIVVALDVFEHIPMDRREKFICELNRVSKKCFIIAAPFYSVEVEAAEKRLNELFKVLYGTEYRWLKEHIENGLPVLEDSIITLQNMDIPYCIYEHGNLNVWEDLTRMHFLSVIDKELENYREYIDDYYNKYIEPFDYDSNSYRKFIIGYKDEVKIDQEIFNLSRIPTENYEKLKELENEFNILFNNKMIKREKHDIVTILKNFISEKESQIVKNVEEIIHKEDAQDYLQIYKKTEESYNEDESIVILLGKEEHIYKEIDLDRSTNIEGFRVDASKSQCIIKIISLKGITCHGEIIDFSKDIVTNGENILESNIYMFISEDPQILIQNQFKTKDILKLVIEIEYISKSLKSIILLKEILSENSKLIESQKEEAERIKEYLESTLEHVNKLENICRSLTIKGRIKSLLRKIGLRKTSILYMIIRNPKLIFKGMSEIKRHGLKGLKDKIEGKKFTSSANSDYLNQQIEFEKQLSSEKVQNQIEKLESKPMFSIIMPVYNVEKQWIEKAIESITNQTYPYWELCIVDDCSTNPETINYIECIKNEKIKVKRLQENSGISNATNNAKQMAIGEYLILMDNDDEMRKEALYQVAEAINNHNPDVLYSDEDKISLNGERKFPFMKPDWSRDLLYSQMYICHLLVIKKEIFDKVGGFRDKFNGAQDYDLMLRISELTDNIYHIPRVLYSWREIPSSTAMNPNSKPYAHVAGLKALDEHLKRRYGSEAYSQETDILFVYDARFNLKQEEVMVSIVIPTKDKLELLKPCIESILEKTKYANYEILILNNNSSENETYEWFGKVEKDYNNIRVIDAFYEFNWSKLNNHGISEANGDVYVFLNNDTTIISPDWLERLAENAMREDVGTVGALLLYEDGTIQHAGVVLGMGGWADHVFKGMNPIHFGSPYISPVINRNVLASTGACLAISKNTINKIGAFDENFIICGSDVEISLRARKHGLNNLYNARVKLYHLESKSRDSYIPEIDFEMSKIHYQEYLDNGDPYYNSQLDLYSTSPRIKG</sequence>
<dbReference type="RefSeq" id="WP_015395476.1">
    <property type="nucleotide sequence ID" value="NC_020291.1"/>
</dbReference>
<keyword evidence="3" id="KW-0808">Transferase</keyword>
<feature type="domain" description="Methyltransferase type 11" evidence="2">
    <location>
        <begin position="63"/>
        <end position="113"/>
    </location>
</feature>
<dbReference type="InterPro" id="IPR001173">
    <property type="entry name" value="Glyco_trans_2-like"/>
</dbReference>
<organism evidence="3 4">
    <name type="scientific">Clostridium saccharoperbutylacetonicum N1-4(HMT)</name>
    <dbReference type="NCBI Taxonomy" id="931276"/>
    <lineage>
        <taxon>Bacteria</taxon>
        <taxon>Bacillati</taxon>
        <taxon>Bacillota</taxon>
        <taxon>Clostridia</taxon>
        <taxon>Eubacteriales</taxon>
        <taxon>Clostridiaceae</taxon>
        <taxon>Clostridium</taxon>
    </lineage>
</organism>
<dbReference type="AlphaFoldDB" id="M1MMQ0"/>
<dbReference type="KEGG" id="csr:Cspa_c54240"/>
<dbReference type="Pfam" id="PF08241">
    <property type="entry name" value="Methyltransf_11"/>
    <property type="match status" value="1"/>
</dbReference>
<dbReference type="SUPFAM" id="SSF53448">
    <property type="entry name" value="Nucleotide-diphospho-sugar transferases"/>
    <property type="match status" value="2"/>
</dbReference>
<evidence type="ECO:0000259" key="2">
    <source>
        <dbReference type="Pfam" id="PF08241"/>
    </source>
</evidence>
<accession>M1MMQ0</accession>
<feature type="domain" description="Glycosyltransferase 2-like" evidence="1">
    <location>
        <begin position="827"/>
        <end position="950"/>
    </location>
</feature>
<name>M1MMQ0_9CLOT</name>
<protein>
    <submittedName>
        <fullName evidence="3">Putative glycosyltransferase</fullName>
    </submittedName>
</protein>
<dbReference type="InterPro" id="IPR013216">
    <property type="entry name" value="Methyltransf_11"/>
</dbReference>
<evidence type="ECO:0000259" key="1">
    <source>
        <dbReference type="Pfam" id="PF00535"/>
    </source>
</evidence>
<dbReference type="PANTHER" id="PTHR43179:SF7">
    <property type="entry name" value="RHAMNOSYLTRANSFERASE WBBL"/>
    <property type="match status" value="1"/>
</dbReference>
<dbReference type="OrthoDB" id="9179784at2"/>
<proteinExistence type="predicted"/>
<dbReference type="eggNOG" id="COG1216">
    <property type="taxonomic scope" value="Bacteria"/>
</dbReference>
<dbReference type="HOGENOM" id="CLU_005003_1_1_9"/>
<dbReference type="Gene3D" id="3.90.550.10">
    <property type="entry name" value="Spore Coat Polysaccharide Biosynthesis Protein SpsA, Chain A"/>
    <property type="match status" value="2"/>
</dbReference>
<gene>
    <name evidence="3" type="ORF">Cspa_c54240</name>
</gene>
<dbReference type="CDD" id="cd04184">
    <property type="entry name" value="GT2_RfbC_Mx_like"/>
    <property type="match status" value="1"/>
</dbReference>
<dbReference type="GO" id="GO:0008757">
    <property type="term" value="F:S-adenosylmethionine-dependent methyltransferase activity"/>
    <property type="evidence" value="ECO:0007669"/>
    <property type="project" value="InterPro"/>
</dbReference>
<dbReference type="eggNOG" id="COG1215">
    <property type="taxonomic scope" value="Bacteria"/>
</dbReference>